<proteinExistence type="predicted"/>
<protein>
    <submittedName>
        <fullName evidence="1">Uncharacterized protein</fullName>
    </submittedName>
</protein>
<evidence type="ECO:0000313" key="2">
    <source>
        <dbReference type="Proteomes" id="UP001162501"/>
    </source>
</evidence>
<reference evidence="1" key="2">
    <citation type="submission" date="2025-03" db="EMBL/GenBank/DDBJ databases">
        <authorList>
            <consortium name="ELIXIR-Norway"/>
            <consortium name="Elixir Norway"/>
        </authorList>
    </citation>
    <scope>NUCLEOTIDE SEQUENCE</scope>
</reference>
<name>A0AC59YJE9_RANTA</name>
<organism evidence="1 2">
    <name type="scientific">Rangifer tarandus platyrhynchus</name>
    <name type="common">Svalbard reindeer</name>
    <dbReference type="NCBI Taxonomy" id="3082113"/>
    <lineage>
        <taxon>Eukaryota</taxon>
        <taxon>Metazoa</taxon>
        <taxon>Chordata</taxon>
        <taxon>Craniata</taxon>
        <taxon>Vertebrata</taxon>
        <taxon>Euteleostomi</taxon>
        <taxon>Mammalia</taxon>
        <taxon>Eutheria</taxon>
        <taxon>Laurasiatheria</taxon>
        <taxon>Artiodactyla</taxon>
        <taxon>Ruminantia</taxon>
        <taxon>Pecora</taxon>
        <taxon>Cervidae</taxon>
        <taxon>Odocoileinae</taxon>
        <taxon>Rangifer</taxon>
    </lineage>
</organism>
<evidence type="ECO:0000313" key="1">
    <source>
        <dbReference type="EMBL" id="CAM9748896.1"/>
    </source>
</evidence>
<feature type="non-terminal residue" evidence="1">
    <location>
        <position position="162"/>
    </location>
</feature>
<dbReference type="EMBL" id="OX596100">
    <property type="protein sequence ID" value="CAM9748896.1"/>
    <property type="molecule type" value="Genomic_DNA"/>
</dbReference>
<feature type="non-terminal residue" evidence="1">
    <location>
        <position position="1"/>
    </location>
</feature>
<dbReference type="Proteomes" id="UP001162501">
    <property type="component" value="Chromosome 16"/>
</dbReference>
<accession>A0AC59YJE9</accession>
<sequence>KPLANTSRIRLQPNRPSYTCLSRSQGCLLLHTPRPSPSLPLNGKIQSGAPNNSSSGLPHKGLRTPQPSLGKPWLLIWIHSIRKSMDVSSYNTGMTCCWLSQTKEKCWKGTNALFQLLMEAGYRVLKKKAQIYKEEVRYLGFALKKGSRFQTLIGSYILMALA</sequence>
<reference evidence="1" key="1">
    <citation type="submission" date="2023-05" db="EMBL/GenBank/DDBJ databases">
        <authorList>
            <consortium name="ELIXIR-Norway"/>
        </authorList>
    </citation>
    <scope>NUCLEOTIDE SEQUENCE</scope>
</reference>
<gene>
    <name evidence="1" type="ORF">MRATA1EN22A_LOCUS6917</name>
</gene>